<keyword evidence="3" id="KW-1185">Reference proteome</keyword>
<name>A0A504YHI6_FASGI</name>
<reference evidence="2 3" key="1">
    <citation type="submission" date="2019-04" db="EMBL/GenBank/DDBJ databases">
        <title>Annotation for the trematode Fasciola gigantica.</title>
        <authorList>
            <person name="Choi Y.-J."/>
        </authorList>
    </citation>
    <scope>NUCLEOTIDE SEQUENCE [LARGE SCALE GENOMIC DNA]</scope>
    <source>
        <strain evidence="2">Uganda_cow_1</strain>
    </source>
</reference>
<feature type="region of interest" description="Disordered" evidence="1">
    <location>
        <begin position="39"/>
        <end position="100"/>
    </location>
</feature>
<comment type="caution">
    <text evidence="2">The sequence shown here is derived from an EMBL/GenBank/DDBJ whole genome shotgun (WGS) entry which is preliminary data.</text>
</comment>
<gene>
    <name evidence="2" type="ORF">FGIG_08340</name>
</gene>
<proteinExistence type="predicted"/>
<protein>
    <submittedName>
        <fullName evidence="2">Uncharacterized protein</fullName>
    </submittedName>
</protein>
<accession>A0A504YHI6</accession>
<dbReference type="AlphaFoldDB" id="A0A504YHI6"/>
<feature type="compositionally biased region" description="Polar residues" evidence="1">
    <location>
        <begin position="39"/>
        <end position="71"/>
    </location>
</feature>
<dbReference type="STRING" id="46835.A0A504YHI6"/>
<evidence type="ECO:0000313" key="2">
    <source>
        <dbReference type="EMBL" id="TPP60674.1"/>
    </source>
</evidence>
<dbReference type="EMBL" id="SUNJ01009120">
    <property type="protein sequence ID" value="TPP60674.1"/>
    <property type="molecule type" value="Genomic_DNA"/>
</dbReference>
<evidence type="ECO:0000313" key="3">
    <source>
        <dbReference type="Proteomes" id="UP000316759"/>
    </source>
</evidence>
<feature type="region of interest" description="Disordered" evidence="1">
    <location>
        <begin position="1"/>
        <end position="22"/>
    </location>
</feature>
<organism evidence="2 3">
    <name type="scientific">Fasciola gigantica</name>
    <name type="common">Giant liver fluke</name>
    <dbReference type="NCBI Taxonomy" id="46835"/>
    <lineage>
        <taxon>Eukaryota</taxon>
        <taxon>Metazoa</taxon>
        <taxon>Spiralia</taxon>
        <taxon>Lophotrochozoa</taxon>
        <taxon>Platyhelminthes</taxon>
        <taxon>Trematoda</taxon>
        <taxon>Digenea</taxon>
        <taxon>Plagiorchiida</taxon>
        <taxon>Echinostomata</taxon>
        <taxon>Echinostomatoidea</taxon>
        <taxon>Fasciolidae</taxon>
        <taxon>Fasciola</taxon>
    </lineage>
</organism>
<dbReference type="Proteomes" id="UP000316759">
    <property type="component" value="Unassembled WGS sequence"/>
</dbReference>
<evidence type="ECO:0000256" key="1">
    <source>
        <dbReference type="SAM" id="MobiDB-lite"/>
    </source>
</evidence>
<sequence length="139" mass="15200">MVTSSHPLPSRHAQLANVTSSTDVGLDLTEPVARRLIQSELSSTAEDVEINQSEQTNSPMGSNGANVNQSVPEVRSDTVISKARSPVRQPLGETDDKSSVIQSASDRFQNALFLRDFRWSPLHQLLLDDLLCSIEEDLG</sequence>